<comment type="caution">
    <text evidence="2">The sequence shown here is derived from an EMBL/GenBank/DDBJ whole genome shotgun (WGS) entry which is preliminary data.</text>
</comment>
<feature type="compositionally biased region" description="Basic residues" evidence="1">
    <location>
        <begin position="29"/>
        <end position="46"/>
    </location>
</feature>
<accession>A0AAV5IQF9</accession>
<gene>
    <name evidence="2" type="ORF">SLEP1_g14594</name>
</gene>
<proteinExistence type="predicted"/>
<dbReference type="Proteomes" id="UP001054252">
    <property type="component" value="Unassembled WGS sequence"/>
</dbReference>
<keyword evidence="3" id="KW-1185">Reference proteome</keyword>
<dbReference type="EMBL" id="BPVZ01000018">
    <property type="protein sequence ID" value="GKV02119.1"/>
    <property type="molecule type" value="Genomic_DNA"/>
</dbReference>
<evidence type="ECO:0000256" key="1">
    <source>
        <dbReference type="SAM" id="MobiDB-lite"/>
    </source>
</evidence>
<evidence type="ECO:0000313" key="2">
    <source>
        <dbReference type="EMBL" id="GKV02119.1"/>
    </source>
</evidence>
<feature type="region of interest" description="Disordered" evidence="1">
    <location>
        <begin position="29"/>
        <end position="59"/>
    </location>
</feature>
<name>A0AAV5IQF9_9ROSI</name>
<organism evidence="2 3">
    <name type="scientific">Rubroshorea leprosula</name>
    <dbReference type="NCBI Taxonomy" id="152421"/>
    <lineage>
        <taxon>Eukaryota</taxon>
        <taxon>Viridiplantae</taxon>
        <taxon>Streptophyta</taxon>
        <taxon>Embryophyta</taxon>
        <taxon>Tracheophyta</taxon>
        <taxon>Spermatophyta</taxon>
        <taxon>Magnoliopsida</taxon>
        <taxon>eudicotyledons</taxon>
        <taxon>Gunneridae</taxon>
        <taxon>Pentapetalae</taxon>
        <taxon>rosids</taxon>
        <taxon>malvids</taxon>
        <taxon>Malvales</taxon>
        <taxon>Dipterocarpaceae</taxon>
        <taxon>Rubroshorea</taxon>
    </lineage>
</organism>
<reference evidence="2 3" key="1">
    <citation type="journal article" date="2021" name="Commun. Biol.">
        <title>The genome of Shorea leprosula (Dipterocarpaceae) highlights the ecological relevance of drought in aseasonal tropical rainforests.</title>
        <authorList>
            <person name="Ng K.K.S."/>
            <person name="Kobayashi M.J."/>
            <person name="Fawcett J.A."/>
            <person name="Hatakeyama M."/>
            <person name="Paape T."/>
            <person name="Ng C.H."/>
            <person name="Ang C.C."/>
            <person name="Tnah L.H."/>
            <person name="Lee C.T."/>
            <person name="Nishiyama T."/>
            <person name="Sese J."/>
            <person name="O'Brien M.J."/>
            <person name="Copetti D."/>
            <person name="Mohd Noor M.I."/>
            <person name="Ong R.C."/>
            <person name="Putra M."/>
            <person name="Sireger I.Z."/>
            <person name="Indrioko S."/>
            <person name="Kosugi Y."/>
            <person name="Izuno A."/>
            <person name="Isagi Y."/>
            <person name="Lee S.L."/>
            <person name="Shimizu K.K."/>
        </authorList>
    </citation>
    <scope>NUCLEOTIDE SEQUENCE [LARGE SCALE GENOMIC DNA]</scope>
    <source>
        <strain evidence="2">214</strain>
    </source>
</reference>
<dbReference type="AlphaFoldDB" id="A0AAV5IQF9"/>
<evidence type="ECO:0000313" key="3">
    <source>
        <dbReference type="Proteomes" id="UP001054252"/>
    </source>
</evidence>
<protein>
    <submittedName>
        <fullName evidence="2">Uncharacterized protein</fullName>
    </submittedName>
</protein>
<sequence>MPVKLESTCLAMCRTAKAMDKLESLARWKSRKGRRKRVGKKKKKHKEGGDGFAGVDTKI</sequence>